<reference evidence="4 5" key="1">
    <citation type="submission" date="2017-12" db="EMBL/GenBank/DDBJ databases">
        <title>Phylogenetic diversity of female urinary microbiome.</title>
        <authorList>
            <person name="Thomas-White K."/>
            <person name="Wolfe A.J."/>
        </authorList>
    </citation>
    <scope>NUCLEOTIDE SEQUENCE [LARGE SCALE GENOMIC DNA]</scope>
    <source>
        <strain evidence="4 5">UMB0085</strain>
    </source>
</reference>
<reference evidence="2" key="2">
    <citation type="submission" date="2023-08" db="EMBL/GenBank/DDBJ databases">
        <title>Lactobacillus from the Female Urinary Tract.</title>
        <authorList>
            <person name="Stegman N."/>
            <person name="Jackson B."/>
            <person name="Steiling M."/>
            <person name="Sedano C."/>
            <person name="Wolfe A."/>
            <person name="Putonti C."/>
        </authorList>
    </citation>
    <scope>NUCLEOTIDE SEQUENCE</scope>
    <source>
        <strain evidence="2">UMB5661</strain>
    </source>
</reference>
<evidence type="ECO:0000313" key="2">
    <source>
        <dbReference type="EMBL" id="MDT9610531.1"/>
    </source>
</evidence>
<feature type="transmembrane region" description="Helical" evidence="1">
    <location>
        <begin position="44"/>
        <end position="64"/>
    </location>
</feature>
<name>A0A135ZEZ5_9LACO</name>
<dbReference type="Proteomes" id="UP001434419">
    <property type="component" value="Unassembled WGS sequence"/>
</dbReference>
<evidence type="ECO:0000313" key="7">
    <source>
        <dbReference type="Proteomes" id="UP001434419"/>
    </source>
</evidence>
<comment type="caution">
    <text evidence="2">The sequence shown here is derived from an EMBL/GenBank/DDBJ whole genome shotgun (WGS) entry which is preliminary data.</text>
</comment>
<sequence>MKRMESFLVSGISGMGIGLTWYSIVTLFQTGTNWKNAQIPFTSLLFYLIVSFVMGAFFNLTGLIFEQTQWSLRKQIIVNFFVSYVAFFAFELVINDLALSVHFFLVITGVFVLMYLLAYGLYFLQLLRDVKQINQKLKEK</sequence>
<accession>A0A135ZEZ5</accession>
<dbReference type="EMBL" id="JAVTXN010000083">
    <property type="protein sequence ID" value="MDT9610531.1"/>
    <property type="molecule type" value="Genomic_DNA"/>
</dbReference>
<evidence type="ECO:0000313" key="5">
    <source>
        <dbReference type="Proteomes" id="UP000235119"/>
    </source>
</evidence>
<protein>
    <submittedName>
        <fullName evidence="2">DUF3021 domain-containing protein</fullName>
    </submittedName>
</protein>
<organism evidence="2 6">
    <name type="scientific">Lactobacillus crispatus</name>
    <dbReference type="NCBI Taxonomy" id="47770"/>
    <lineage>
        <taxon>Bacteria</taxon>
        <taxon>Bacillati</taxon>
        <taxon>Bacillota</taxon>
        <taxon>Bacilli</taxon>
        <taxon>Lactobacillales</taxon>
        <taxon>Lactobacillaceae</taxon>
        <taxon>Lactobacillus</taxon>
    </lineage>
</organism>
<feature type="transmembrane region" description="Helical" evidence="1">
    <location>
        <begin position="100"/>
        <end position="124"/>
    </location>
</feature>
<evidence type="ECO:0000313" key="6">
    <source>
        <dbReference type="Proteomes" id="UP001253287"/>
    </source>
</evidence>
<dbReference type="EMBL" id="JBETVU010000012">
    <property type="protein sequence ID" value="MES5150691.1"/>
    <property type="molecule type" value="Genomic_DNA"/>
</dbReference>
<proteinExistence type="predicted"/>
<dbReference type="Proteomes" id="UP000235119">
    <property type="component" value="Unassembled WGS sequence"/>
</dbReference>
<dbReference type="EMBL" id="PKIW01000016">
    <property type="protein sequence ID" value="PLT11506.1"/>
    <property type="molecule type" value="Genomic_DNA"/>
</dbReference>
<dbReference type="Pfam" id="PF11457">
    <property type="entry name" value="DUF3021"/>
    <property type="match status" value="1"/>
</dbReference>
<keyword evidence="1" id="KW-1133">Transmembrane helix</keyword>
<dbReference type="RefSeq" id="WP_005720398.1">
    <property type="nucleotide sequence ID" value="NZ_CAZZQD010000001.1"/>
</dbReference>
<evidence type="ECO:0000256" key="1">
    <source>
        <dbReference type="SAM" id="Phobius"/>
    </source>
</evidence>
<keyword evidence="7" id="KW-1185">Reference proteome</keyword>
<keyword evidence="1" id="KW-0812">Transmembrane</keyword>
<feature type="transmembrane region" description="Helical" evidence="1">
    <location>
        <begin position="76"/>
        <end position="94"/>
    </location>
</feature>
<reference evidence="3" key="3">
    <citation type="submission" date="2024-06" db="EMBL/GenBank/DDBJ databases">
        <title>Vaginal Lactobacillus fatty acid response mechanisms reveal a metabolite-targeted strategy for bacterial vaginosis treatment.</title>
        <authorList>
            <person name="Zhu M."/>
            <person name="Blainey P.C."/>
            <person name="Bloom S.M."/>
            <person name="Kwon D.S."/>
        </authorList>
    </citation>
    <scope>NUCLEOTIDE SEQUENCE</scope>
    <source>
        <strain evidence="3">194_F1_1</strain>
    </source>
</reference>
<dbReference type="AlphaFoldDB" id="A0A135ZEZ5"/>
<evidence type="ECO:0000313" key="3">
    <source>
        <dbReference type="EMBL" id="MES5150691.1"/>
    </source>
</evidence>
<dbReference type="InterPro" id="IPR021560">
    <property type="entry name" value="DUF3021"/>
</dbReference>
<evidence type="ECO:0000313" key="4">
    <source>
        <dbReference type="EMBL" id="PLT11506.1"/>
    </source>
</evidence>
<gene>
    <name evidence="3" type="ORF">ABVC42_12495</name>
    <name evidence="4" type="ORF">CYJ79_04470</name>
    <name evidence="2" type="ORF">RON39_10560</name>
</gene>
<dbReference type="Proteomes" id="UP001253287">
    <property type="component" value="Unassembled WGS sequence"/>
</dbReference>
<keyword evidence="1" id="KW-0472">Membrane</keyword>
<feature type="transmembrane region" description="Helical" evidence="1">
    <location>
        <begin position="7"/>
        <end position="24"/>
    </location>
</feature>